<evidence type="ECO:0000313" key="2">
    <source>
        <dbReference type="EMBL" id="UOQ83560.1"/>
    </source>
</evidence>
<evidence type="ECO:0000313" key="3">
    <source>
        <dbReference type="Proteomes" id="UP000831537"/>
    </source>
</evidence>
<keyword evidence="3" id="KW-1185">Reference proteome</keyword>
<keyword evidence="1" id="KW-1133">Transmembrane helix</keyword>
<reference evidence="2 3" key="1">
    <citation type="submission" date="2022-04" db="EMBL/GenBank/DDBJ databases">
        <title>Gracilibacillus sp. isolated from saltern.</title>
        <authorList>
            <person name="Won M."/>
            <person name="Lee C.-M."/>
            <person name="Woen H.-Y."/>
            <person name="Kwon S.-W."/>
        </authorList>
    </citation>
    <scope>NUCLEOTIDE SEQUENCE [LARGE SCALE GENOMIC DNA]</scope>
    <source>
        <strain evidence="2 3">SSPM10-3</strain>
    </source>
</reference>
<keyword evidence="1" id="KW-0812">Transmembrane</keyword>
<accession>A0ABY4GGW4</accession>
<feature type="transmembrane region" description="Helical" evidence="1">
    <location>
        <begin position="41"/>
        <end position="63"/>
    </location>
</feature>
<evidence type="ECO:0000256" key="1">
    <source>
        <dbReference type="SAM" id="Phobius"/>
    </source>
</evidence>
<gene>
    <name evidence="2" type="ORF">MUN87_12415</name>
</gene>
<sequence>MIGLLENIYQISGVVLLLCAVYYYFHFRRIKRKRKLTKVEFSFYIITQIAFLLCAGSYLLMILDKVS</sequence>
<keyword evidence="1" id="KW-0472">Membrane</keyword>
<dbReference type="RefSeq" id="WP_244740545.1">
    <property type="nucleotide sequence ID" value="NZ_CP095071.1"/>
</dbReference>
<dbReference type="EMBL" id="CP095071">
    <property type="protein sequence ID" value="UOQ83560.1"/>
    <property type="molecule type" value="Genomic_DNA"/>
</dbReference>
<protein>
    <submittedName>
        <fullName evidence="2">Uncharacterized protein</fullName>
    </submittedName>
</protein>
<feature type="transmembrane region" description="Helical" evidence="1">
    <location>
        <begin position="7"/>
        <end position="25"/>
    </location>
</feature>
<proteinExistence type="predicted"/>
<organism evidence="2 3">
    <name type="scientific">Gracilibacillus salinarum</name>
    <dbReference type="NCBI Taxonomy" id="2932255"/>
    <lineage>
        <taxon>Bacteria</taxon>
        <taxon>Bacillati</taxon>
        <taxon>Bacillota</taxon>
        <taxon>Bacilli</taxon>
        <taxon>Bacillales</taxon>
        <taxon>Bacillaceae</taxon>
        <taxon>Gracilibacillus</taxon>
    </lineage>
</organism>
<name>A0ABY4GGW4_9BACI</name>
<dbReference type="Proteomes" id="UP000831537">
    <property type="component" value="Chromosome"/>
</dbReference>